<dbReference type="AlphaFoldDB" id="A0AAV4RIW5"/>
<comment type="caution">
    <text evidence="2">The sequence shown here is derived from an EMBL/GenBank/DDBJ whole genome shotgun (WGS) entry which is preliminary data.</text>
</comment>
<sequence>MPLGITADAHKARLGRPGARYYAGPAGALTSEQMFNGGSSTNKRRMDADFPPTKDFPEGGKEETSAAKETMAIFQMRQKVPFSIGREWASVKRQWSAGRGKWDGICFRGQNLEGISQKVKRLKIYVDLREEQI</sequence>
<name>A0AAV4RIW5_CAEEX</name>
<proteinExistence type="predicted"/>
<gene>
    <name evidence="2" type="primary">AVEN_75600_1</name>
    <name evidence="2" type="ORF">CEXT_539501</name>
</gene>
<organism evidence="2 3">
    <name type="scientific">Caerostris extrusa</name>
    <name type="common">Bark spider</name>
    <name type="synonym">Caerostris bankana</name>
    <dbReference type="NCBI Taxonomy" id="172846"/>
    <lineage>
        <taxon>Eukaryota</taxon>
        <taxon>Metazoa</taxon>
        <taxon>Ecdysozoa</taxon>
        <taxon>Arthropoda</taxon>
        <taxon>Chelicerata</taxon>
        <taxon>Arachnida</taxon>
        <taxon>Araneae</taxon>
        <taxon>Araneomorphae</taxon>
        <taxon>Entelegynae</taxon>
        <taxon>Araneoidea</taxon>
        <taxon>Araneidae</taxon>
        <taxon>Caerostris</taxon>
    </lineage>
</organism>
<reference evidence="2 3" key="1">
    <citation type="submission" date="2021-06" db="EMBL/GenBank/DDBJ databases">
        <title>Caerostris extrusa draft genome.</title>
        <authorList>
            <person name="Kono N."/>
            <person name="Arakawa K."/>
        </authorList>
    </citation>
    <scope>NUCLEOTIDE SEQUENCE [LARGE SCALE GENOMIC DNA]</scope>
</reference>
<evidence type="ECO:0000256" key="1">
    <source>
        <dbReference type="SAM" id="MobiDB-lite"/>
    </source>
</evidence>
<protein>
    <submittedName>
        <fullName evidence="2">Uncharacterized protein</fullName>
    </submittedName>
</protein>
<feature type="compositionally biased region" description="Basic and acidic residues" evidence="1">
    <location>
        <begin position="55"/>
        <end position="64"/>
    </location>
</feature>
<dbReference type="Proteomes" id="UP001054945">
    <property type="component" value="Unassembled WGS sequence"/>
</dbReference>
<accession>A0AAV4RIW5</accession>
<dbReference type="EMBL" id="BPLR01008127">
    <property type="protein sequence ID" value="GIY22268.1"/>
    <property type="molecule type" value="Genomic_DNA"/>
</dbReference>
<evidence type="ECO:0000313" key="3">
    <source>
        <dbReference type="Proteomes" id="UP001054945"/>
    </source>
</evidence>
<feature type="compositionally biased region" description="Polar residues" evidence="1">
    <location>
        <begin position="32"/>
        <end position="41"/>
    </location>
</feature>
<feature type="region of interest" description="Disordered" evidence="1">
    <location>
        <begin position="32"/>
        <end position="64"/>
    </location>
</feature>
<evidence type="ECO:0000313" key="2">
    <source>
        <dbReference type="EMBL" id="GIY22268.1"/>
    </source>
</evidence>
<keyword evidence="3" id="KW-1185">Reference proteome</keyword>